<keyword evidence="7" id="KW-1185">Reference proteome</keyword>
<dbReference type="GO" id="GO:0016538">
    <property type="term" value="F:cyclin-dependent protein serine/threonine kinase regulator activity"/>
    <property type="evidence" value="ECO:0007669"/>
    <property type="project" value="InterPro"/>
</dbReference>
<dbReference type="InterPro" id="IPR036915">
    <property type="entry name" value="Cyclin-like_sf"/>
</dbReference>
<sequence length="466" mass="52121">MTSSGTARNGAPPADRRPDTKTETPVAHPSDQSLPVGPHPGVVSVPAQYVFEQNIRQMQTAVGSDPTREDNYRLQGVQAIDNVRQALHLPVRTFDTAAVYFHRFRLRHREAEYNLQDSAMAALFVACKVEDTIKKSKDILCAAYNLKNPDHQTTPDDKIFEQPSRVLVGLERMILEIIGFDFRTRYPQKYLVKLIRELLGPAAGRPFFEIAYEMSIDMYKTFVPIKQTCLTMVLAIVHLTALITDTHTDLLADLDPARYSVTRRSLMETILDLLELYTHFHKLTKVGARFDLNRFIDVKIKINDQIDASPDLSRLEFSCESCAERDMAESRAATSSSGPVTSLGITSVFNPVKPGSRGSDTTVRFVFDREQAQEEARAVGVYFNEEYEEYEAEIEEPIPEPERFQDPRDRGHGPGPGPGHPPGGRGRRGGRGGGRHDGWGPYPRNPRGHGPHDRRGGGGGGGRRYH</sequence>
<comment type="caution">
    <text evidence="6">The sequence shown here is derived from an EMBL/GenBank/DDBJ whole genome shotgun (WGS) entry which is preliminary data.</text>
</comment>
<organism evidence="6 7">
    <name type="scientific">Cephalotrichum gorgonifer</name>
    <dbReference type="NCBI Taxonomy" id="2041049"/>
    <lineage>
        <taxon>Eukaryota</taxon>
        <taxon>Fungi</taxon>
        <taxon>Dikarya</taxon>
        <taxon>Ascomycota</taxon>
        <taxon>Pezizomycotina</taxon>
        <taxon>Sordariomycetes</taxon>
        <taxon>Hypocreomycetidae</taxon>
        <taxon>Microascales</taxon>
        <taxon>Microascaceae</taxon>
        <taxon>Cephalotrichum</taxon>
    </lineage>
</organism>
<gene>
    <name evidence="6" type="ORF">DNG_01480</name>
</gene>
<keyword evidence="6" id="KW-0808">Transferase</keyword>
<dbReference type="InterPro" id="IPR043198">
    <property type="entry name" value="Cyclin/Ssn8"/>
</dbReference>
<dbReference type="SMART" id="SM00385">
    <property type="entry name" value="CYCLIN"/>
    <property type="match status" value="1"/>
</dbReference>
<dbReference type="InterPro" id="IPR013763">
    <property type="entry name" value="Cyclin-like_dom"/>
</dbReference>
<evidence type="ECO:0000256" key="3">
    <source>
        <dbReference type="RuleBase" id="RU000383"/>
    </source>
</evidence>
<feature type="region of interest" description="Disordered" evidence="4">
    <location>
        <begin position="1"/>
        <end position="39"/>
    </location>
</feature>
<feature type="region of interest" description="Disordered" evidence="4">
    <location>
        <begin position="391"/>
        <end position="466"/>
    </location>
</feature>
<reference evidence="6" key="1">
    <citation type="submission" date="2018-03" db="EMBL/GenBank/DDBJ databases">
        <authorList>
            <person name="Guldener U."/>
        </authorList>
    </citation>
    <scope>NUCLEOTIDE SEQUENCE</scope>
</reference>
<feature type="compositionally biased region" description="Gly residues" evidence="4">
    <location>
        <begin position="457"/>
        <end position="466"/>
    </location>
</feature>
<evidence type="ECO:0000256" key="1">
    <source>
        <dbReference type="ARBA" id="ARBA00008638"/>
    </source>
</evidence>
<keyword evidence="6" id="KW-0418">Kinase</keyword>
<dbReference type="EMBL" id="ONZQ02000002">
    <property type="protein sequence ID" value="SPN98436.1"/>
    <property type="molecule type" value="Genomic_DNA"/>
</dbReference>
<dbReference type="GO" id="GO:0016301">
    <property type="term" value="F:kinase activity"/>
    <property type="evidence" value="ECO:0007669"/>
    <property type="project" value="UniProtKB-KW"/>
</dbReference>
<keyword evidence="3" id="KW-0195">Cyclin</keyword>
<dbReference type="GO" id="GO:0006357">
    <property type="term" value="P:regulation of transcription by RNA polymerase II"/>
    <property type="evidence" value="ECO:0007669"/>
    <property type="project" value="InterPro"/>
</dbReference>
<dbReference type="PANTHER" id="PTHR10026">
    <property type="entry name" value="CYCLIN"/>
    <property type="match status" value="1"/>
</dbReference>
<dbReference type="SUPFAM" id="SSF47954">
    <property type="entry name" value="Cyclin-like"/>
    <property type="match status" value="2"/>
</dbReference>
<feature type="region of interest" description="Disordered" evidence="4">
    <location>
        <begin position="330"/>
        <end position="359"/>
    </location>
</feature>
<evidence type="ECO:0000313" key="6">
    <source>
        <dbReference type="EMBL" id="SPN98436.1"/>
    </source>
</evidence>
<dbReference type="Gene3D" id="1.10.472.10">
    <property type="entry name" value="Cyclin-like"/>
    <property type="match status" value="1"/>
</dbReference>
<dbReference type="AlphaFoldDB" id="A0AAE8SSB8"/>
<feature type="compositionally biased region" description="Basic and acidic residues" evidence="4">
    <location>
        <begin position="400"/>
        <end position="412"/>
    </location>
</feature>
<evidence type="ECO:0000256" key="2">
    <source>
        <dbReference type="ARBA" id="ARBA00014912"/>
    </source>
</evidence>
<feature type="domain" description="Cyclin-like" evidence="5">
    <location>
        <begin position="78"/>
        <end position="176"/>
    </location>
</feature>
<evidence type="ECO:0000259" key="5">
    <source>
        <dbReference type="SMART" id="SM00385"/>
    </source>
</evidence>
<dbReference type="Pfam" id="PF00134">
    <property type="entry name" value="Cyclin_N"/>
    <property type="match status" value="1"/>
</dbReference>
<accession>A0AAE8SSB8</accession>
<dbReference type="InterPro" id="IPR006671">
    <property type="entry name" value="Cyclin_N"/>
</dbReference>
<name>A0AAE8SSB8_9PEZI</name>
<proteinExistence type="inferred from homology"/>
<feature type="compositionally biased region" description="Polar residues" evidence="4">
    <location>
        <begin position="332"/>
        <end position="349"/>
    </location>
</feature>
<comment type="similarity">
    <text evidence="1">Belongs to the cyclin family. Cyclin C subfamily.</text>
</comment>
<dbReference type="Proteomes" id="UP001187682">
    <property type="component" value="Unassembled WGS sequence"/>
</dbReference>
<protein>
    <recommendedName>
        <fullName evidence="2">RNA polymerase II holoenzyme cyclin-like subunit</fullName>
    </recommendedName>
</protein>
<evidence type="ECO:0000313" key="7">
    <source>
        <dbReference type="Proteomes" id="UP001187682"/>
    </source>
</evidence>
<evidence type="ECO:0000256" key="4">
    <source>
        <dbReference type="SAM" id="MobiDB-lite"/>
    </source>
</evidence>